<organism evidence="1 2">
    <name type="scientific">Bacteroides fragilis str. 2-F-2 #4</name>
    <dbReference type="NCBI Taxonomy" id="1339280"/>
    <lineage>
        <taxon>Bacteria</taxon>
        <taxon>Pseudomonadati</taxon>
        <taxon>Bacteroidota</taxon>
        <taxon>Bacteroidia</taxon>
        <taxon>Bacteroidales</taxon>
        <taxon>Bacteroidaceae</taxon>
        <taxon>Bacteroides</taxon>
    </lineage>
</organism>
<dbReference type="Pfam" id="PF12663">
    <property type="entry name" value="DUF3788"/>
    <property type="match status" value="1"/>
</dbReference>
<gene>
    <name evidence="1" type="ORF">M076_3426</name>
</gene>
<accession>A0A016BS41</accession>
<reference evidence="1 2" key="1">
    <citation type="submission" date="2014-02" db="EMBL/GenBank/DDBJ databases">
        <authorList>
            <person name="Sears C."/>
            <person name="Carroll K."/>
            <person name="Sack B.R."/>
            <person name="Qadri F."/>
            <person name="Myers L.L."/>
            <person name="Chung G.-T."/>
            <person name="Escheverria P."/>
            <person name="Fraser C.M."/>
            <person name="Sadzewicz L."/>
            <person name="Shefchek K.A."/>
            <person name="Tallon L."/>
            <person name="Das S.P."/>
            <person name="Daugherty S."/>
            <person name="Mongodin E.F."/>
        </authorList>
    </citation>
    <scope>NUCLEOTIDE SEQUENCE [LARGE SCALE GENOMIC DNA]</scope>
    <source>
        <strain evidence="1 2">2-F-2 #4</strain>
    </source>
</reference>
<dbReference type="PATRIC" id="fig|1339280.3.peg.3275"/>
<dbReference type="Proteomes" id="UP000022272">
    <property type="component" value="Unassembled WGS sequence"/>
</dbReference>
<dbReference type="RefSeq" id="WP_011203320.1">
    <property type="nucleotide sequence ID" value="NZ_JGDM01000077.1"/>
</dbReference>
<proteinExistence type="predicted"/>
<evidence type="ECO:0008006" key="3">
    <source>
        <dbReference type="Google" id="ProtNLM"/>
    </source>
</evidence>
<protein>
    <recommendedName>
        <fullName evidence="3">DUF3788 domain-containing protein</fullName>
    </recommendedName>
</protein>
<name>A0A016BS41_BACFG</name>
<evidence type="ECO:0000313" key="2">
    <source>
        <dbReference type="Proteomes" id="UP000022272"/>
    </source>
</evidence>
<dbReference type="EMBL" id="JGDM01000077">
    <property type="protein sequence ID" value="EXZ43416.1"/>
    <property type="molecule type" value="Genomic_DNA"/>
</dbReference>
<evidence type="ECO:0000313" key="1">
    <source>
        <dbReference type="EMBL" id="EXZ43416.1"/>
    </source>
</evidence>
<comment type="caution">
    <text evidence="1">The sequence shown here is derived from an EMBL/GenBank/DDBJ whole genome shotgun (WGS) entry which is preliminary data.</text>
</comment>
<dbReference type="InterPro" id="IPR024265">
    <property type="entry name" value="DUF3788"/>
</dbReference>
<sequence>MEKDFQIPTLEAIESLMGKGLYQIWNALCLLIEHKYEMERLWNSGGRKWKYEYKYRRGGKTLCALYAKENSFGFMVILGKGERDKFEMSRELFSKEVQRLYDEATVYHDGKWIMFELRNTGLFSDIERLLEIKRLPNRKSLS</sequence>
<dbReference type="AlphaFoldDB" id="A0A016BS41"/>